<dbReference type="GeneID" id="95619933"/>
<keyword evidence="5 6" id="KW-0472">Membrane</keyword>
<dbReference type="Pfam" id="PF01810">
    <property type="entry name" value="LysE"/>
    <property type="match status" value="1"/>
</dbReference>
<proteinExistence type="predicted"/>
<evidence type="ECO:0000256" key="2">
    <source>
        <dbReference type="ARBA" id="ARBA00022475"/>
    </source>
</evidence>
<evidence type="ECO:0000256" key="1">
    <source>
        <dbReference type="ARBA" id="ARBA00004651"/>
    </source>
</evidence>
<dbReference type="GO" id="GO:0015171">
    <property type="term" value="F:amino acid transmembrane transporter activity"/>
    <property type="evidence" value="ECO:0007669"/>
    <property type="project" value="TreeGrafter"/>
</dbReference>
<keyword evidence="3 6" id="KW-0812">Transmembrane</keyword>
<gene>
    <name evidence="7" type="ORF">OEIGOIKO_00885</name>
</gene>
<reference evidence="7 8" key="1">
    <citation type="submission" date="2018-11" db="EMBL/GenBank/DDBJ databases">
        <title>Whole genome sequence of Streptomyces chrestomyceticus NBRC 13444(T).</title>
        <authorList>
            <person name="Komaki H."/>
            <person name="Tamura T."/>
        </authorList>
    </citation>
    <scope>NUCLEOTIDE SEQUENCE [LARGE SCALE GENOMIC DNA]</scope>
    <source>
        <strain evidence="7 8">NBRC 13444</strain>
    </source>
</reference>
<dbReference type="RefSeq" id="WP_125043686.1">
    <property type="nucleotide sequence ID" value="NZ_BHZC01000001.1"/>
</dbReference>
<feature type="transmembrane region" description="Helical" evidence="6">
    <location>
        <begin position="115"/>
        <end position="138"/>
    </location>
</feature>
<dbReference type="InterPro" id="IPR001123">
    <property type="entry name" value="LeuE-type"/>
</dbReference>
<dbReference type="AlphaFoldDB" id="A0A7U9KQX0"/>
<evidence type="ECO:0000256" key="3">
    <source>
        <dbReference type="ARBA" id="ARBA00022692"/>
    </source>
</evidence>
<sequence>MTEALLTGLLAGYGIAMPVGAMAVLIVTLSAQVSWRHGMAAALGVATADGLYALVAVVGGAAFAEAITAVARPLRLVGAAVLVLIALRGLVTAVRVHQARTERPPTVGASLSRTYIGMVGLTLLNPVTIVYFGALVVGRQAAASTTAASAVFVAAAFAASASWQVLLASGGALLGRLLTGDRGRLAMAVLGNSVILLLAVRLAWTAMA</sequence>
<dbReference type="PANTHER" id="PTHR30086">
    <property type="entry name" value="ARGININE EXPORTER PROTEIN ARGO"/>
    <property type="match status" value="1"/>
</dbReference>
<feature type="transmembrane region" description="Helical" evidence="6">
    <location>
        <begin position="76"/>
        <end position="95"/>
    </location>
</feature>
<evidence type="ECO:0000256" key="5">
    <source>
        <dbReference type="ARBA" id="ARBA00023136"/>
    </source>
</evidence>
<evidence type="ECO:0000313" key="8">
    <source>
        <dbReference type="Proteomes" id="UP000287830"/>
    </source>
</evidence>
<keyword evidence="4 6" id="KW-1133">Transmembrane helix</keyword>
<feature type="transmembrane region" description="Helical" evidence="6">
    <location>
        <begin position="185"/>
        <end position="204"/>
    </location>
</feature>
<dbReference type="GO" id="GO:0005886">
    <property type="term" value="C:plasma membrane"/>
    <property type="evidence" value="ECO:0007669"/>
    <property type="project" value="UniProtKB-SubCell"/>
</dbReference>
<protein>
    <submittedName>
        <fullName evidence="7">Lysine transporter LysE</fullName>
    </submittedName>
</protein>
<accession>A0A7U9KQX0</accession>
<feature type="transmembrane region" description="Helical" evidence="6">
    <location>
        <begin position="39"/>
        <end position="64"/>
    </location>
</feature>
<name>A0A7U9KQX0_9ACTN</name>
<keyword evidence="2" id="KW-1003">Cell membrane</keyword>
<dbReference type="EMBL" id="BHZC01000001">
    <property type="protein sequence ID" value="GCD33166.1"/>
    <property type="molecule type" value="Genomic_DNA"/>
</dbReference>
<dbReference type="OrthoDB" id="5149571at2"/>
<evidence type="ECO:0000313" key="7">
    <source>
        <dbReference type="EMBL" id="GCD33166.1"/>
    </source>
</evidence>
<comment type="subcellular location">
    <subcellularLocation>
        <location evidence="1">Cell membrane</location>
        <topology evidence="1">Multi-pass membrane protein</topology>
    </subcellularLocation>
</comment>
<dbReference type="Proteomes" id="UP000287830">
    <property type="component" value="Unassembled WGS sequence"/>
</dbReference>
<dbReference type="PANTHER" id="PTHR30086:SF20">
    <property type="entry name" value="ARGININE EXPORTER PROTEIN ARGO-RELATED"/>
    <property type="match status" value="1"/>
</dbReference>
<evidence type="ECO:0000256" key="6">
    <source>
        <dbReference type="SAM" id="Phobius"/>
    </source>
</evidence>
<feature type="transmembrane region" description="Helical" evidence="6">
    <location>
        <begin position="150"/>
        <end position="173"/>
    </location>
</feature>
<organism evidence="7 8">
    <name type="scientific">Streptomyces chrestomyceticus JCM 4735</name>
    <dbReference type="NCBI Taxonomy" id="1306181"/>
    <lineage>
        <taxon>Bacteria</taxon>
        <taxon>Bacillati</taxon>
        <taxon>Actinomycetota</taxon>
        <taxon>Actinomycetes</taxon>
        <taxon>Kitasatosporales</taxon>
        <taxon>Streptomycetaceae</taxon>
        <taxon>Streptomyces</taxon>
    </lineage>
</organism>
<comment type="caution">
    <text evidence="7">The sequence shown here is derived from an EMBL/GenBank/DDBJ whole genome shotgun (WGS) entry which is preliminary data.</text>
</comment>
<evidence type="ECO:0000256" key="4">
    <source>
        <dbReference type="ARBA" id="ARBA00022989"/>
    </source>
</evidence>